<dbReference type="SUPFAM" id="SSF51182">
    <property type="entry name" value="RmlC-like cupins"/>
    <property type="match status" value="1"/>
</dbReference>
<protein>
    <submittedName>
        <fullName evidence="4">Class I mannose-6-phosphate isomerase</fullName>
    </submittedName>
</protein>
<keyword evidence="4" id="KW-0413">Isomerase</keyword>
<evidence type="ECO:0000256" key="2">
    <source>
        <dbReference type="ARBA" id="ARBA00022833"/>
    </source>
</evidence>
<evidence type="ECO:0000256" key="1">
    <source>
        <dbReference type="ARBA" id="ARBA00022723"/>
    </source>
</evidence>
<evidence type="ECO:0000313" key="5">
    <source>
        <dbReference type="Proteomes" id="UP000768567"/>
    </source>
</evidence>
<dbReference type="Proteomes" id="UP000768567">
    <property type="component" value="Unassembled WGS sequence"/>
</dbReference>
<dbReference type="Gene3D" id="2.60.120.10">
    <property type="entry name" value="Jelly Rolls"/>
    <property type="match status" value="2"/>
</dbReference>
<dbReference type="CDD" id="cd07010">
    <property type="entry name" value="cupin_PMI_type_I_N_bac"/>
    <property type="match status" value="1"/>
</dbReference>
<reference evidence="4 5" key="1">
    <citation type="submission" date="2020-10" db="EMBL/GenBank/DDBJ databases">
        <title>ChiBAC.</title>
        <authorList>
            <person name="Zenner C."/>
            <person name="Hitch T.C.A."/>
            <person name="Clavel T."/>
        </authorList>
    </citation>
    <scope>NUCLEOTIDE SEQUENCE [LARGE SCALE GENOMIC DNA]</scope>
    <source>
        <strain evidence="4 5">DSM 109015</strain>
    </source>
</reference>
<dbReference type="InterPro" id="IPR014710">
    <property type="entry name" value="RmlC-like_jellyroll"/>
</dbReference>
<sequence>MTNRNILSRPERPAPLFLKPAGKDYLWGGNRLNDDFAKGIELSPLAETWECSTHPDGPSTVAGGPLDGRTLAEVLKDHPEYLGTHPAIRDGLPILVKLIDAKQDLSVQVHPDDDYAREHENGQLGKTEMWYVLDAARDAYLVFGLNRDMTAEELRSRIASGTLEGCLQKVPIHKNDVFYVKAGTIHAIGAGALIAEIQESSNLTYRMYDYDRVGKDGKKRSLHVEKALAVADRKAHGIPAQPIRVLNYSRGCARELLGRCKYFEVSRMLLNTERCREMVAYRAGEESFRVLLCVDGCGSLQEENGTIRNFFKGDCIFFPADSGMVHLHGQAQLLDIRG</sequence>
<dbReference type="InterPro" id="IPR046457">
    <property type="entry name" value="PMI_typeI_cat"/>
</dbReference>
<dbReference type="PANTHER" id="PTHR42742:SF3">
    <property type="entry name" value="FRUCTOKINASE"/>
    <property type="match status" value="1"/>
</dbReference>
<dbReference type="RefSeq" id="WP_193500354.1">
    <property type="nucleotide sequence ID" value="NZ_JADCKC010000001.1"/>
</dbReference>
<comment type="caution">
    <text evidence="4">The sequence shown here is derived from an EMBL/GenBank/DDBJ whole genome shotgun (WGS) entry which is preliminary data.</text>
</comment>
<gene>
    <name evidence="4" type="ORF">INF35_04800</name>
</gene>
<dbReference type="Pfam" id="PF20511">
    <property type="entry name" value="PMI_typeI_cat"/>
    <property type="match status" value="1"/>
</dbReference>
<dbReference type="EMBL" id="JADCKC010000001">
    <property type="protein sequence ID" value="MBE5037100.1"/>
    <property type="molecule type" value="Genomic_DNA"/>
</dbReference>
<accession>A0ABR9R1T0</accession>
<dbReference type="InterPro" id="IPR014628">
    <property type="entry name" value="Man6P_isomerase_Firm_short"/>
</dbReference>
<dbReference type="InterPro" id="IPR011051">
    <property type="entry name" value="RmlC_Cupin_sf"/>
</dbReference>
<name>A0ABR9R1T0_9FIRM</name>
<evidence type="ECO:0000313" key="4">
    <source>
        <dbReference type="EMBL" id="MBE5037100.1"/>
    </source>
</evidence>
<feature type="domain" description="Phosphomannose isomerase type I catalytic" evidence="3">
    <location>
        <begin position="17"/>
        <end position="117"/>
    </location>
</feature>
<proteinExistence type="predicted"/>
<dbReference type="InterPro" id="IPR051804">
    <property type="entry name" value="Carb_Metab_Reg_Kinase/Isom"/>
</dbReference>
<keyword evidence="2" id="KW-0862">Zinc</keyword>
<keyword evidence="1" id="KW-0479">Metal-binding</keyword>
<dbReference type="PIRSF" id="PIRSF036894">
    <property type="entry name" value="PMI_Firm_short"/>
    <property type="match status" value="1"/>
</dbReference>
<evidence type="ECO:0000259" key="3">
    <source>
        <dbReference type="Pfam" id="PF20511"/>
    </source>
</evidence>
<dbReference type="PANTHER" id="PTHR42742">
    <property type="entry name" value="TRANSCRIPTIONAL REPRESSOR MPRA"/>
    <property type="match status" value="1"/>
</dbReference>
<organism evidence="4 5">
    <name type="scientific">Gemmiger gallinarum</name>
    <dbReference type="NCBI Taxonomy" id="2779354"/>
    <lineage>
        <taxon>Bacteria</taxon>
        <taxon>Bacillati</taxon>
        <taxon>Bacillota</taxon>
        <taxon>Clostridia</taxon>
        <taxon>Eubacteriales</taxon>
        <taxon>Gemmiger</taxon>
    </lineage>
</organism>
<dbReference type="GO" id="GO:0016853">
    <property type="term" value="F:isomerase activity"/>
    <property type="evidence" value="ECO:0007669"/>
    <property type="project" value="UniProtKB-KW"/>
</dbReference>
<keyword evidence="5" id="KW-1185">Reference proteome</keyword>